<reference evidence="13" key="1">
    <citation type="journal article" date="2020" name="bioRxiv">
        <title>Comparative genomics of Chlamydomonas.</title>
        <authorList>
            <person name="Craig R.J."/>
            <person name="Hasan A.R."/>
            <person name="Ness R.W."/>
            <person name="Keightley P.D."/>
        </authorList>
    </citation>
    <scope>NUCLEOTIDE SEQUENCE</scope>
    <source>
        <strain evidence="13">CCAP 11/70</strain>
    </source>
</reference>
<dbReference type="Pfam" id="PF00481">
    <property type="entry name" value="PP2C"/>
    <property type="match status" value="1"/>
</dbReference>
<dbReference type="GO" id="GO:0005524">
    <property type="term" value="F:ATP binding"/>
    <property type="evidence" value="ECO:0007669"/>
    <property type="project" value="InterPro"/>
</dbReference>
<dbReference type="InterPro" id="IPR000222">
    <property type="entry name" value="PP2C_BS"/>
</dbReference>
<evidence type="ECO:0000259" key="12">
    <source>
        <dbReference type="PROSITE" id="PS51746"/>
    </source>
</evidence>
<comment type="similarity">
    <text evidence="9">Belongs to the PP2C family.</text>
</comment>
<keyword evidence="14" id="KW-1185">Reference proteome</keyword>
<dbReference type="EMBL" id="JAEHOE010000066">
    <property type="protein sequence ID" value="KAG2490062.1"/>
    <property type="molecule type" value="Genomic_DNA"/>
</dbReference>
<dbReference type="PROSITE" id="PS00108">
    <property type="entry name" value="PROTEIN_KINASE_ST"/>
    <property type="match status" value="1"/>
</dbReference>
<comment type="cofactor">
    <cofactor evidence="1">
        <name>Mn(2+)</name>
        <dbReference type="ChEBI" id="CHEBI:29035"/>
    </cofactor>
</comment>
<gene>
    <name evidence="13" type="ORF">HYH03_011527</name>
</gene>
<proteinExistence type="inferred from homology"/>
<dbReference type="SUPFAM" id="SSF81606">
    <property type="entry name" value="PP2C-like"/>
    <property type="match status" value="1"/>
</dbReference>
<dbReference type="PANTHER" id="PTHR45691:SF6">
    <property type="entry name" value="PROTEIN DIAPHANOUS"/>
    <property type="match status" value="1"/>
</dbReference>
<dbReference type="OrthoDB" id="10264738at2759"/>
<keyword evidence="4" id="KW-0479">Metal-binding</keyword>
<dbReference type="PROSITE" id="PS01032">
    <property type="entry name" value="PPM_1"/>
    <property type="match status" value="1"/>
</dbReference>
<feature type="compositionally biased region" description="Low complexity" evidence="10">
    <location>
        <begin position="485"/>
        <end position="499"/>
    </location>
</feature>
<feature type="region of interest" description="Disordered" evidence="10">
    <location>
        <begin position="1430"/>
        <end position="1481"/>
    </location>
</feature>
<feature type="domain" description="PPM-type phosphatase" evidence="12">
    <location>
        <begin position="1"/>
        <end position="633"/>
    </location>
</feature>
<feature type="region of interest" description="Disordered" evidence="10">
    <location>
        <begin position="1592"/>
        <end position="1643"/>
    </location>
</feature>
<keyword evidence="5 9" id="KW-0378">Hydrolase</keyword>
<evidence type="ECO:0000256" key="9">
    <source>
        <dbReference type="RuleBase" id="RU003465"/>
    </source>
</evidence>
<evidence type="ECO:0000256" key="6">
    <source>
        <dbReference type="ARBA" id="ARBA00022842"/>
    </source>
</evidence>
<evidence type="ECO:0000256" key="1">
    <source>
        <dbReference type="ARBA" id="ARBA00001936"/>
    </source>
</evidence>
<feature type="compositionally biased region" description="Gly residues" evidence="10">
    <location>
        <begin position="341"/>
        <end position="351"/>
    </location>
</feature>
<feature type="compositionally biased region" description="Low complexity" evidence="10">
    <location>
        <begin position="1613"/>
        <end position="1628"/>
    </location>
</feature>
<feature type="compositionally biased region" description="Pro residues" evidence="10">
    <location>
        <begin position="208"/>
        <end position="219"/>
    </location>
</feature>
<comment type="cofactor">
    <cofactor evidence="2">
        <name>Mg(2+)</name>
        <dbReference type="ChEBI" id="CHEBI:18420"/>
    </cofactor>
</comment>
<dbReference type="InterPro" id="IPR001932">
    <property type="entry name" value="PPM-type_phosphatase-like_dom"/>
</dbReference>
<feature type="compositionally biased region" description="Acidic residues" evidence="10">
    <location>
        <begin position="562"/>
        <end position="575"/>
    </location>
</feature>
<feature type="compositionally biased region" description="Gly residues" evidence="10">
    <location>
        <begin position="365"/>
        <end position="396"/>
    </location>
</feature>
<dbReference type="InterPro" id="IPR051412">
    <property type="entry name" value="Formin_Homology_Diaphanous_sf"/>
</dbReference>
<feature type="compositionally biased region" description="Basic and acidic residues" evidence="10">
    <location>
        <begin position="273"/>
        <end position="293"/>
    </location>
</feature>
<evidence type="ECO:0000259" key="11">
    <source>
        <dbReference type="PROSITE" id="PS50011"/>
    </source>
</evidence>
<evidence type="ECO:0000256" key="3">
    <source>
        <dbReference type="ARBA" id="ARBA00013081"/>
    </source>
</evidence>
<protein>
    <recommendedName>
        <fullName evidence="3">protein-serine/threonine phosphatase</fullName>
        <ecNumber evidence="3">3.1.3.16</ecNumber>
    </recommendedName>
</protein>
<evidence type="ECO:0000256" key="5">
    <source>
        <dbReference type="ARBA" id="ARBA00022801"/>
    </source>
</evidence>
<keyword evidence="7 9" id="KW-0904">Protein phosphatase</keyword>
<comment type="caution">
    <text evidence="13">The sequence shown here is derived from an EMBL/GenBank/DDBJ whole genome shotgun (WGS) entry which is preliminary data.</text>
</comment>
<dbReference type="PROSITE" id="PS50011">
    <property type="entry name" value="PROTEIN_KINASE_DOM"/>
    <property type="match status" value="1"/>
</dbReference>
<dbReference type="PANTHER" id="PTHR45691">
    <property type="entry name" value="PROTEIN DIAPHANOUS"/>
    <property type="match status" value="1"/>
</dbReference>
<feature type="compositionally biased region" description="Gly residues" evidence="10">
    <location>
        <begin position="244"/>
        <end position="265"/>
    </location>
</feature>
<dbReference type="InterPro" id="IPR011009">
    <property type="entry name" value="Kinase-like_dom_sf"/>
</dbReference>
<feature type="region of interest" description="Disordered" evidence="10">
    <location>
        <begin position="461"/>
        <end position="508"/>
    </location>
</feature>
<feature type="compositionally biased region" description="Low complexity" evidence="10">
    <location>
        <begin position="355"/>
        <end position="364"/>
    </location>
</feature>
<feature type="region of interest" description="Disordered" evidence="10">
    <location>
        <begin position="1658"/>
        <end position="1684"/>
    </location>
</feature>
<dbReference type="GO" id="GO:0004722">
    <property type="term" value="F:protein serine/threonine phosphatase activity"/>
    <property type="evidence" value="ECO:0007669"/>
    <property type="project" value="UniProtKB-EC"/>
</dbReference>
<feature type="region of interest" description="Disordered" evidence="10">
    <location>
        <begin position="555"/>
        <end position="575"/>
    </location>
</feature>
<name>A0A836BVI0_9CHLO</name>
<keyword evidence="6" id="KW-0460">Magnesium</keyword>
<evidence type="ECO:0000256" key="4">
    <source>
        <dbReference type="ARBA" id="ARBA00022723"/>
    </source>
</evidence>
<keyword evidence="8" id="KW-0464">Manganese</keyword>
<dbReference type="GO" id="GO:0046872">
    <property type="term" value="F:metal ion binding"/>
    <property type="evidence" value="ECO:0007669"/>
    <property type="project" value="UniProtKB-KW"/>
</dbReference>
<organism evidence="13 14">
    <name type="scientific">Edaphochlamys debaryana</name>
    <dbReference type="NCBI Taxonomy" id="47281"/>
    <lineage>
        <taxon>Eukaryota</taxon>
        <taxon>Viridiplantae</taxon>
        <taxon>Chlorophyta</taxon>
        <taxon>core chlorophytes</taxon>
        <taxon>Chlorophyceae</taxon>
        <taxon>CS clade</taxon>
        <taxon>Chlamydomonadales</taxon>
        <taxon>Chlamydomonadales incertae sedis</taxon>
        <taxon>Edaphochlamys</taxon>
    </lineage>
</organism>
<feature type="compositionally biased region" description="Low complexity" evidence="10">
    <location>
        <begin position="1187"/>
        <end position="1201"/>
    </location>
</feature>
<evidence type="ECO:0000256" key="8">
    <source>
        <dbReference type="ARBA" id="ARBA00023211"/>
    </source>
</evidence>
<dbReference type="InterPro" id="IPR008271">
    <property type="entry name" value="Ser/Thr_kinase_AS"/>
</dbReference>
<dbReference type="GO" id="GO:0005884">
    <property type="term" value="C:actin filament"/>
    <property type="evidence" value="ECO:0007669"/>
    <property type="project" value="TreeGrafter"/>
</dbReference>
<evidence type="ECO:0000256" key="7">
    <source>
        <dbReference type="ARBA" id="ARBA00022912"/>
    </source>
</evidence>
<evidence type="ECO:0000313" key="14">
    <source>
        <dbReference type="Proteomes" id="UP000612055"/>
    </source>
</evidence>
<accession>A0A836BVI0</accession>
<feature type="region of interest" description="Disordered" evidence="10">
    <location>
        <begin position="205"/>
        <end position="396"/>
    </location>
</feature>
<feature type="region of interest" description="Disordered" evidence="10">
    <location>
        <begin position="1509"/>
        <end position="1542"/>
    </location>
</feature>
<sequence>MEDRAGAWDVSCSSTRAPDFRIFGVFDGHGSPLVSAFLHRTLHLRLRRRLCAALAASHGRGPSPDLAYEASIRGAIQAAFAECDDSILRPARLNSSSDPSLQAQETRNSERADQPTPAGPGAHGSVETEPDGPAAEVLRAAAASVAWECGSTAVVAVLDYYHPHRLDGATDGGGGSSAGGASMGSADGDAASLWIASVGNSRAVLCTPSPPPPPPPVPLPSAAAAAAAASDGASTARSRSGSARAGGGGGGGGGAGGGGGGGGVSGMLAEDAAAVHEVAEESERRRVEAEGGRVEQPARPGGKPRLNGDLEVSRSFGDLQYRGSGLSAQPDVAGPWRLGPAGTGRGRGGAPGPLPGAQAGAEEAGAGGTGPSAGAGAGAAGGGAAGAVGRGGGQKGDGAVVAGSAVAGGVTAGVGVQGTLGPMQPLPLPLPLPLLLLVSDGAVERMSLQDLCDHAASQLEGAALPPLTPPPPPPIALGPTPTPASAPTDPATSPDGAAAPGPPPAAAAVPPAWLKEGLHACCDCAVPRHGVVHGSGPSSGQGAGGVGVEVDGGRGGARGVGGEEEAEEEGKVEEAEEEQVAEAAAKACEAEELSGPSHRRPRLRTPAAAALRLAQEAVHRGGMDNVAAVVVRLPASILSAPGSHGPTPLGAVAAASAAATSGSNAGSGASTIAASSPGGAVASASAVAAPSPGGDGGSSGSEIQLWPLQAAAAAAVAASHQQMPPSALAAAAGPSGRPLRRCRLKSAPTPMTAAAAAAMRPRQAGPSTTAAAAAAAGAAGARGGVVCRDGDCEGVCYDAVGACAGGGGGAGRWLWCRVAEAVAWAKGTAWGRTGWGASGQGAPVRPPALPTASGPGRGAVGSGDAAAGTASGGGSGGGGGGAIVLVCPHLRLPGGGAVRSSCDDSHGSAGGGGAASAASSAAFCQAPQDENYDDAAASAADACDEATYSAYDSTAGFETGTAPSYSYVLAERIASVPTLRRHRHVPIPGGADAQPWRLSDFAGAATFELPGHTGTAPAASAGWLLDKLHSHYTVYDSHMADVQLYDSTAAAVGSAGPGAGVAVLGGLTAGPGPVAECRAAQDCPWSHAADAGGGGGDASHALMAAAAAGGTWALLSEIAAVPLTLPLDAADAAASAAAATPVGELPSAPSAPAPPPPASSAVSDLESEPPLPPSGSETNRDEGLGPFGLPDLGPAWGGSAAADGGGWMSDLGGGGRRGRALLMHEDEHDEHGHADEHAYVHGHHGGGGGGDGPAVELMAAVRMASPAPAAAAAGGGGAAEAVVIGAPLQPPGRAVGIRAADGTLDLVAGGGGNAAATDDLNAAWAHVYRLQRRFGQGHFGEVWRAWRLDGGAAADADGAAARPPPGFVLKRLRGGGGEGVVLSGLREAYFGAFLRELRARAGASAHTVEREEALEGHEHLVEFLESFEAVADPDTPPTPQPSASAAPGPDENHHADEATADAPPPPPPGDAEASASDGSGAGSAPDLWLVFGDGGRSLHDLIYAPVGPTAAAEEADGADGEEGAEGGGEAGGEEDAGAQSGPWLQVLGPSPWWMAMRRHPGGHEWVRGVLRQLLTGLQVVHEANVTHRDVKPENMMLTPSPPPSAQRRRQQQRQRAAAAAAAAASDADAGAREHAGPGQAHAGAPAWQRLGEWARKAVGGAGGASDGASEHSHKPQHACAAPAGCADGDSGASGDGGGGGAGGGAGGVVAPAWLRLIDFGSAVDSYSLQHLYGTEGPSSDQLTLEYAPPEALFGRYWEGMRALHPRAWAYDMWSTGVVWLELVLGTPQVWQLPAATRALLEAKLALRARPDSERHLVFLLRGLMEWCIYPPQAPSTAGPPLRGRKSRLLMQWSCTQDALLALARSRDPLGVGLEGPMALRLLQRLLHWDPPSRPSARQALRHAYFTVPPSAWASHTCGVVPLGEAGWC</sequence>
<evidence type="ECO:0000256" key="10">
    <source>
        <dbReference type="SAM" id="MobiDB-lite"/>
    </source>
</evidence>
<feature type="compositionally biased region" description="Acidic residues" evidence="10">
    <location>
        <begin position="1513"/>
        <end position="1524"/>
    </location>
</feature>
<feature type="region of interest" description="Disordered" evidence="10">
    <location>
        <begin position="1142"/>
        <end position="1201"/>
    </location>
</feature>
<dbReference type="InterPro" id="IPR000719">
    <property type="entry name" value="Prot_kinase_dom"/>
</dbReference>
<evidence type="ECO:0000256" key="2">
    <source>
        <dbReference type="ARBA" id="ARBA00001946"/>
    </source>
</evidence>
<dbReference type="SMART" id="SM00220">
    <property type="entry name" value="S_TKc"/>
    <property type="match status" value="1"/>
</dbReference>
<dbReference type="PROSITE" id="PS51746">
    <property type="entry name" value="PPM_2"/>
    <property type="match status" value="1"/>
</dbReference>
<feature type="region of interest" description="Disordered" evidence="10">
    <location>
        <begin position="91"/>
        <end position="132"/>
    </location>
</feature>
<dbReference type="Gene3D" id="1.10.510.10">
    <property type="entry name" value="Transferase(Phosphotransferase) domain 1"/>
    <property type="match status" value="1"/>
</dbReference>
<feature type="region of interest" description="Disordered" evidence="10">
    <location>
        <begin position="834"/>
        <end position="872"/>
    </location>
</feature>
<dbReference type="Gene3D" id="3.60.40.10">
    <property type="entry name" value="PPM-type phosphatase domain"/>
    <property type="match status" value="1"/>
</dbReference>
<dbReference type="GO" id="GO:0004672">
    <property type="term" value="F:protein kinase activity"/>
    <property type="evidence" value="ECO:0007669"/>
    <property type="project" value="InterPro"/>
</dbReference>
<dbReference type="EC" id="3.1.3.16" evidence="3"/>
<dbReference type="Proteomes" id="UP000612055">
    <property type="component" value="Unassembled WGS sequence"/>
</dbReference>
<feature type="compositionally biased region" description="Low complexity" evidence="10">
    <location>
        <begin position="1470"/>
        <end position="1481"/>
    </location>
</feature>
<dbReference type="InterPro" id="IPR036457">
    <property type="entry name" value="PPM-type-like_dom_sf"/>
</dbReference>
<dbReference type="SUPFAM" id="SSF56112">
    <property type="entry name" value="Protein kinase-like (PK-like)"/>
    <property type="match status" value="1"/>
</dbReference>
<feature type="compositionally biased region" description="Polar residues" evidence="10">
    <location>
        <begin position="93"/>
        <end position="106"/>
    </location>
</feature>
<dbReference type="Pfam" id="PF00069">
    <property type="entry name" value="Pkinase"/>
    <property type="match status" value="1"/>
</dbReference>
<feature type="compositionally biased region" description="Low complexity" evidence="10">
    <location>
        <begin position="220"/>
        <end position="243"/>
    </location>
</feature>
<dbReference type="GO" id="GO:0030041">
    <property type="term" value="P:actin filament polymerization"/>
    <property type="evidence" value="ECO:0007669"/>
    <property type="project" value="TreeGrafter"/>
</dbReference>
<evidence type="ECO:0000313" key="13">
    <source>
        <dbReference type="EMBL" id="KAG2490062.1"/>
    </source>
</evidence>
<dbReference type="SMART" id="SM00332">
    <property type="entry name" value="PP2Cc"/>
    <property type="match status" value="1"/>
</dbReference>
<feature type="domain" description="Protein kinase" evidence="11">
    <location>
        <begin position="1328"/>
        <end position="1905"/>
    </location>
</feature>
<feature type="compositionally biased region" description="Pro residues" evidence="10">
    <location>
        <begin position="466"/>
        <end position="484"/>
    </location>
</feature>
<feature type="compositionally biased region" description="Pro residues" evidence="10">
    <location>
        <begin position="1149"/>
        <end position="1158"/>
    </location>
</feature>